<dbReference type="InterPro" id="IPR027417">
    <property type="entry name" value="P-loop_NTPase"/>
</dbReference>
<dbReference type="EMBL" id="CAJNNV010025544">
    <property type="protein sequence ID" value="CAE8615008.1"/>
    <property type="molecule type" value="Genomic_DNA"/>
</dbReference>
<feature type="domain" description="Sulfotransferase" evidence="3">
    <location>
        <begin position="70"/>
        <end position="151"/>
    </location>
</feature>
<dbReference type="PANTHER" id="PTHR11783">
    <property type="entry name" value="SULFOTRANSFERASE SULT"/>
    <property type="match status" value="1"/>
</dbReference>
<evidence type="ECO:0000259" key="3">
    <source>
        <dbReference type="Pfam" id="PF00685"/>
    </source>
</evidence>
<evidence type="ECO:0000313" key="6">
    <source>
        <dbReference type="Proteomes" id="UP000654075"/>
    </source>
</evidence>
<dbReference type="OrthoDB" id="205623at2759"/>
<accession>A0A813FS14</accession>
<reference evidence="4" key="1">
    <citation type="submission" date="2021-02" db="EMBL/GenBank/DDBJ databases">
        <authorList>
            <person name="Dougan E. K."/>
            <person name="Rhodes N."/>
            <person name="Thang M."/>
            <person name="Chan C."/>
        </authorList>
    </citation>
    <scope>NUCLEOTIDE SEQUENCE</scope>
</reference>
<proteinExistence type="inferred from homology"/>
<evidence type="ECO:0000256" key="2">
    <source>
        <dbReference type="ARBA" id="ARBA00022679"/>
    </source>
</evidence>
<evidence type="ECO:0000256" key="1">
    <source>
        <dbReference type="ARBA" id="ARBA00005771"/>
    </source>
</evidence>
<keyword evidence="2" id="KW-0808">Transferase</keyword>
<comment type="similarity">
    <text evidence="1">Belongs to the sulfotransferase 1 family.</text>
</comment>
<dbReference type="AlphaFoldDB" id="A0A813FS14"/>
<dbReference type="Pfam" id="PF00685">
    <property type="entry name" value="Sulfotransfer_1"/>
    <property type="match status" value="1"/>
</dbReference>
<dbReference type="Gene3D" id="3.40.50.300">
    <property type="entry name" value="P-loop containing nucleotide triphosphate hydrolases"/>
    <property type="match status" value="1"/>
</dbReference>
<name>A0A813FS14_POLGL</name>
<sequence length="213" mass="23905">MRHPVIPTRMCFLSANIRRSSTLLQCEMGWRWRGRCSPSSKTSHLSSGRCGVDSRQCMTLSIHKSKICYQGGNLYGLYFGYVKVWWPYRNDPNGLLLHYADMVKDTGALVSKLAQFLEVDLSESEKEKVVEKCSLPHMKQFAHQFDHKLVLAPSSGVESAMRPSTFVGQGKAGAGARPRVSPEVAELWEDAIASEFEDADLRRFASEGGEWTN</sequence>
<dbReference type="InterPro" id="IPR000863">
    <property type="entry name" value="Sulfotransferase_dom"/>
</dbReference>
<comment type="caution">
    <text evidence="4">The sequence shown here is derived from an EMBL/GenBank/DDBJ whole genome shotgun (WGS) entry which is preliminary data.</text>
</comment>
<keyword evidence="6" id="KW-1185">Reference proteome</keyword>
<dbReference type="EMBL" id="CAJNNW010031832">
    <property type="protein sequence ID" value="CAE8709344.1"/>
    <property type="molecule type" value="Genomic_DNA"/>
</dbReference>
<dbReference type="SUPFAM" id="SSF52540">
    <property type="entry name" value="P-loop containing nucleoside triphosphate hydrolases"/>
    <property type="match status" value="1"/>
</dbReference>
<gene>
    <name evidence="4" type="ORF">PGLA1383_LOCUS32726</name>
    <name evidence="5" type="ORF">PGLA2088_LOCUS35405</name>
</gene>
<dbReference type="Proteomes" id="UP000626109">
    <property type="component" value="Unassembled WGS sequence"/>
</dbReference>
<evidence type="ECO:0000313" key="4">
    <source>
        <dbReference type="EMBL" id="CAE8615008.1"/>
    </source>
</evidence>
<evidence type="ECO:0000313" key="5">
    <source>
        <dbReference type="EMBL" id="CAE8709344.1"/>
    </source>
</evidence>
<dbReference type="Proteomes" id="UP000654075">
    <property type="component" value="Unassembled WGS sequence"/>
</dbReference>
<organism evidence="4 6">
    <name type="scientific">Polarella glacialis</name>
    <name type="common">Dinoflagellate</name>
    <dbReference type="NCBI Taxonomy" id="89957"/>
    <lineage>
        <taxon>Eukaryota</taxon>
        <taxon>Sar</taxon>
        <taxon>Alveolata</taxon>
        <taxon>Dinophyceae</taxon>
        <taxon>Suessiales</taxon>
        <taxon>Suessiaceae</taxon>
        <taxon>Polarella</taxon>
    </lineage>
</organism>
<protein>
    <recommendedName>
        <fullName evidence="3">Sulfotransferase domain-containing protein</fullName>
    </recommendedName>
</protein>
<dbReference type="GO" id="GO:0008146">
    <property type="term" value="F:sulfotransferase activity"/>
    <property type="evidence" value="ECO:0007669"/>
    <property type="project" value="InterPro"/>
</dbReference>